<name>D5V188_ARCNC</name>
<dbReference type="Proteomes" id="UP000000939">
    <property type="component" value="Chromosome"/>
</dbReference>
<evidence type="ECO:0000313" key="16">
    <source>
        <dbReference type="EMBL" id="ADG94050.1"/>
    </source>
</evidence>
<dbReference type="PANTHER" id="PTHR40255">
    <property type="entry name" value="UPF0093 MEMBRANE PROTEIN SLR1790"/>
    <property type="match status" value="1"/>
</dbReference>
<dbReference type="InterPro" id="IPR005265">
    <property type="entry name" value="HemJ-like"/>
</dbReference>
<dbReference type="STRING" id="572480.Arnit_2399"/>
<evidence type="ECO:0000256" key="4">
    <source>
        <dbReference type="ARBA" id="ARBA00017504"/>
    </source>
</evidence>
<evidence type="ECO:0000256" key="12">
    <source>
        <dbReference type="ARBA" id="ARBA00023136"/>
    </source>
</evidence>
<keyword evidence="7 15" id="KW-0812">Transmembrane</keyword>
<sequence length="139" mass="16447">MNFYYLLLSFHLISVITWISTIVYIGRLIFLQLGNKNTILQEEAYLIYKKISMPAFIATIFFGIILLFLNKSLLETGFWIYIKFFLISLIIIVHHLCKIYLNQIEKDELKKSNHYLKYLSLSPLFFTALIIILTINKPF</sequence>
<feature type="transmembrane region" description="Helical" evidence="15">
    <location>
        <begin position="76"/>
        <end position="97"/>
    </location>
</feature>
<dbReference type="HOGENOM" id="CLU_125006_0_1_7"/>
<dbReference type="PANTHER" id="PTHR40255:SF1">
    <property type="entry name" value="PROTOPORPHYRINOGEN IX OXIDASE"/>
    <property type="match status" value="1"/>
</dbReference>
<comment type="similarity">
    <text evidence="3 14">Belongs to the HemJ family.</text>
</comment>
<comment type="catalytic activity">
    <reaction evidence="13 14">
        <text>protoporphyrinogen IX + 3 A = protoporphyrin IX + 3 AH2</text>
        <dbReference type="Rhea" id="RHEA:62000"/>
        <dbReference type="ChEBI" id="CHEBI:13193"/>
        <dbReference type="ChEBI" id="CHEBI:17499"/>
        <dbReference type="ChEBI" id="CHEBI:57306"/>
        <dbReference type="ChEBI" id="CHEBI:57307"/>
    </reaction>
</comment>
<evidence type="ECO:0000256" key="9">
    <source>
        <dbReference type="ARBA" id="ARBA00022989"/>
    </source>
</evidence>
<reference evidence="16 17" key="1">
    <citation type="journal article" date="2010" name="Stand. Genomic Sci.">
        <title>Complete genome sequence of Arcobacter nitrofigilis type strain (CI).</title>
        <authorList>
            <person name="Pati A."/>
            <person name="Gronow S."/>
            <person name="Lapidus A."/>
            <person name="Copeland A."/>
            <person name="Glavina Del Rio T."/>
            <person name="Nolan M."/>
            <person name="Lucas S."/>
            <person name="Tice H."/>
            <person name="Cheng J.F."/>
            <person name="Han C."/>
            <person name="Chertkov O."/>
            <person name="Bruce D."/>
            <person name="Tapia R."/>
            <person name="Goodwin L."/>
            <person name="Pitluck S."/>
            <person name="Liolios K."/>
            <person name="Ivanova N."/>
            <person name="Mavromatis K."/>
            <person name="Chen A."/>
            <person name="Palaniappan K."/>
            <person name="Land M."/>
            <person name="Hauser L."/>
            <person name="Chang Y.J."/>
            <person name="Jeffries C.D."/>
            <person name="Detter J.C."/>
            <person name="Rohde M."/>
            <person name="Goker M."/>
            <person name="Bristow J."/>
            <person name="Eisen J.A."/>
            <person name="Markowitz V."/>
            <person name="Hugenholtz P."/>
            <person name="Klenk H.P."/>
            <person name="Kyrpides N.C."/>
        </authorList>
    </citation>
    <scope>NUCLEOTIDE SEQUENCE [LARGE SCALE GENOMIC DNA]</scope>
    <source>
        <strain evidence="17">ATCC 33309 / DSM 7299 / CCUG 15893 / LMG 7604 / NCTC 12251 / CI</strain>
    </source>
</reference>
<dbReference type="RefSeq" id="WP_013136195.1">
    <property type="nucleotide sequence ID" value="NC_014166.1"/>
</dbReference>
<gene>
    <name evidence="16" type="ordered locus">Arnit_2399</name>
</gene>
<feature type="transmembrane region" description="Helical" evidence="15">
    <location>
        <begin position="51"/>
        <end position="70"/>
    </location>
</feature>
<evidence type="ECO:0000256" key="8">
    <source>
        <dbReference type="ARBA" id="ARBA00022723"/>
    </source>
</evidence>
<evidence type="ECO:0000313" key="17">
    <source>
        <dbReference type="Proteomes" id="UP000000939"/>
    </source>
</evidence>
<protein>
    <recommendedName>
        <fullName evidence="4 14">Protoporphyrinogen IX oxidase</fullName>
        <ecNumber evidence="14">1.3.99.-</ecNumber>
    </recommendedName>
</protein>
<comment type="pathway">
    <text evidence="2 14">Porphyrin-containing compound metabolism; protoporphyrin-IX biosynthesis; protoporphyrin-IX from protoporphyrinogen-IX: step 1/1.</text>
</comment>
<keyword evidence="11 14" id="KW-0408">Iron</keyword>
<keyword evidence="10" id="KW-0560">Oxidoreductase</keyword>
<dbReference type="GO" id="GO:0046872">
    <property type="term" value="F:metal ion binding"/>
    <property type="evidence" value="ECO:0007669"/>
    <property type="project" value="UniProtKB-UniRule"/>
</dbReference>
<evidence type="ECO:0000256" key="3">
    <source>
        <dbReference type="ARBA" id="ARBA00006501"/>
    </source>
</evidence>
<dbReference type="PIRSF" id="PIRSF004638">
    <property type="entry name" value="UCP004638"/>
    <property type="match status" value="1"/>
</dbReference>
<evidence type="ECO:0000256" key="2">
    <source>
        <dbReference type="ARBA" id="ARBA00005073"/>
    </source>
</evidence>
<feature type="transmembrane region" description="Helical" evidence="15">
    <location>
        <begin position="6"/>
        <end position="30"/>
    </location>
</feature>
<comment type="function">
    <text evidence="14">Catalyzes the oxidation of protoporphyrinogen IX to protoporphyrin IX.</text>
</comment>
<organism evidence="16 17">
    <name type="scientific">Arcobacter nitrofigilis (strain ATCC 33309 / DSM 7299 / CCUG 15893 / LMG 7604 / NCTC 12251 / CI)</name>
    <name type="common">Campylobacter nitrofigilis</name>
    <dbReference type="NCBI Taxonomy" id="572480"/>
    <lineage>
        <taxon>Bacteria</taxon>
        <taxon>Pseudomonadati</taxon>
        <taxon>Campylobacterota</taxon>
        <taxon>Epsilonproteobacteria</taxon>
        <taxon>Campylobacterales</taxon>
        <taxon>Arcobacteraceae</taxon>
        <taxon>Arcobacter</taxon>
    </lineage>
</organism>
<keyword evidence="6 14" id="KW-0349">Heme</keyword>
<keyword evidence="5 14" id="KW-1003">Cell membrane</keyword>
<evidence type="ECO:0000256" key="13">
    <source>
        <dbReference type="ARBA" id="ARBA00048390"/>
    </source>
</evidence>
<evidence type="ECO:0000256" key="11">
    <source>
        <dbReference type="ARBA" id="ARBA00023004"/>
    </source>
</evidence>
<dbReference type="GO" id="GO:0070818">
    <property type="term" value="F:protoporphyrinogen oxidase activity"/>
    <property type="evidence" value="ECO:0007669"/>
    <property type="project" value="UniProtKB-UniRule"/>
</dbReference>
<dbReference type="UniPathway" id="UPA00251">
    <property type="reaction ID" value="UER00324"/>
</dbReference>
<proteinExistence type="inferred from homology"/>
<evidence type="ECO:0000256" key="14">
    <source>
        <dbReference type="PIRNR" id="PIRNR004638"/>
    </source>
</evidence>
<keyword evidence="8 14" id="KW-0479">Metal-binding</keyword>
<dbReference type="GO" id="GO:0006782">
    <property type="term" value="P:protoporphyrinogen IX biosynthetic process"/>
    <property type="evidence" value="ECO:0007669"/>
    <property type="project" value="UniProtKB-UniRule"/>
</dbReference>
<evidence type="ECO:0000256" key="1">
    <source>
        <dbReference type="ARBA" id="ARBA00004651"/>
    </source>
</evidence>
<feature type="transmembrane region" description="Helical" evidence="15">
    <location>
        <begin position="118"/>
        <end position="135"/>
    </location>
</feature>
<evidence type="ECO:0000256" key="15">
    <source>
        <dbReference type="SAM" id="Phobius"/>
    </source>
</evidence>
<dbReference type="OrthoDB" id="9800824at2"/>
<evidence type="ECO:0000256" key="5">
    <source>
        <dbReference type="ARBA" id="ARBA00022475"/>
    </source>
</evidence>
<dbReference type="KEGG" id="ant:Arnit_2399"/>
<dbReference type="EC" id="1.3.99.-" evidence="14"/>
<dbReference type="GO" id="GO:0005886">
    <property type="term" value="C:plasma membrane"/>
    <property type="evidence" value="ECO:0007669"/>
    <property type="project" value="UniProtKB-SubCell"/>
</dbReference>
<keyword evidence="9 15" id="KW-1133">Transmembrane helix</keyword>
<dbReference type="AlphaFoldDB" id="D5V188"/>
<accession>D5V188</accession>
<keyword evidence="17" id="KW-1185">Reference proteome</keyword>
<evidence type="ECO:0000256" key="6">
    <source>
        <dbReference type="ARBA" id="ARBA00022617"/>
    </source>
</evidence>
<dbReference type="eggNOG" id="COG1981">
    <property type="taxonomic scope" value="Bacteria"/>
</dbReference>
<keyword evidence="12 14" id="KW-0472">Membrane</keyword>
<evidence type="ECO:0000256" key="7">
    <source>
        <dbReference type="ARBA" id="ARBA00022692"/>
    </source>
</evidence>
<evidence type="ECO:0000256" key="10">
    <source>
        <dbReference type="ARBA" id="ARBA00023002"/>
    </source>
</evidence>
<dbReference type="Pfam" id="PF03653">
    <property type="entry name" value="UPF0093"/>
    <property type="match status" value="1"/>
</dbReference>
<dbReference type="EMBL" id="CP001999">
    <property type="protein sequence ID" value="ADG94050.1"/>
    <property type="molecule type" value="Genomic_DNA"/>
</dbReference>
<comment type="subcellular location">
    <subcellularLocation>
        <location evidence="1">Cell membrane</location>
        <topology evidence="1">Multi-pass membrane protein</topology>
    </subcellularLocation>
</comment>
<comment type="cofactor">
    <cofactor evidence="14">
        <name>heme b</name>
        <dbReference type="ChEBI" id="CHEBI:60344"/>
    </cofactor>
    <text evidence="14">Binds 1 heme b (iron(II)-protoporphyrin IX) group per subunit.</text>
</comment>